<reference evidence="1 2" key="1">
    <citation type="submission" date="2016-07" db="EMBL/GenBank/DDBJ databases">
        <title>Whole-genome of two Shewanella species isolated from a digestive organ of sea cucumber Apostichopus japonicus Selenka 1867.</title>
        <authorList>
            <person name="Hong H.-H."/>
            <person name="Choi H."/>
            <person name="Cheon S."/>
            <person name="Oh J.-S."/>
            <person name="Lee H.-G."/>
            <person name="Park C."/>
        </authorList>
    </citation>
    <scope>NUCLEOTIDE SEQUENCE [LARGE SCALE GENOMIC DNA]</scope>
    <source>
        <strain evidence="1 2">CSB03KR</strain>
    </source>
</reference>
<dbReference type="InterPro" id="IPR010342">
    <property type="entry name" value="DUF938"/>
</dbReference>
<comment type="caution">
    <text evidence="1">The sequence shown here is derived from an EMBL/GenBank/DDBJ whole genome shotgun (WGS) entry which is preliminary data.</text>
</comment>
<dbReference type="Pfam" id="PF06080">
    <property type="entry name" value="DUF938"/>
    <property type="match status" value="1"/>
</dbReference>
<name>A0A1E5INV5_SHECO</name>
<keyword evidence="1" id="KW-0489">Methyltransferase</keyword>
<gene>
    <name evidence="1" type="ORF">BEL05_04270</name>
</gene>
<dbReference type="GO" id="GO:0008168">
    <property type="term" value="F:methyltransferase activity"/>
    <property type="evidence" value="ECO:0007669"/>
    <property type="project" value="UniProtKB-KW"/>
</dbReference>
<dbReference type="AlphaFoldDB" id="A0A1E5INV5"/>
<proteinExistence type="predicted"/>
<dbReference type="Proteomes" id="UP000095230">
    <property type="component" value="Unassembled WGS sequence"/>
</dbReference>
<sequence>MSDIQQLPFSQSCENNKQAILPQLQSLFSTTKRVLEVGSGTGQHAVYFAKHLPQLIWLPSDQVQYIEPLSLRIELEGSNNIAQPIALEVTQPWSLDPNAVDAIFSANTLHIMSETMVEAFFDGVKQHLERNGLLCIYGPFNYNNQYTSDSNRQFDIWLKHRNVNSGIREFEWVRELAHSASLNLLSDIDMPANNRLLSFKKT</sequence>
<dbReference type="InterPro" id="IPR029063">
    <property type="entry name" value="SAM-dependent_MTases_sf"/>
</dbReference>
<organism evidence="1 2">
    <name type="scientific">Shewanella colwelliana</name>
    <name type="common">Alteromonas colwelliana</name>
    <dbReference type="NCBI Taxonomy" id="23"/>
    <lineage>
        <taxon>Bacteria</taxon>
        <taxon>Pseudomonadati</taxon>
        <taxon>Pseudomonadota</taxon>
        <taxon>Gammaproteobacteria</taxon>
        <taxon>Alteromonadales</taxon>
        <taxon>Shewanellaceae</taxon>
        <taxon>Shewanella</taxon>
    </lineage>
</organism>
<protein>
    <submittedName>
        <fullName evidence="1">Methylase</fullName>
    </submittedName>
</protein>
<dbReference type="PANTHER" id="PTHR20974:SF0">
    <property type="entry name" value="UPF0585 PROTEIN CG18661"/>
    <property type="match status" value="1"/>
</dbReference>
<dbReference type="STRING" id="23.BEL05_04270"/>
<dbReference type="OrthoDB" id="5563826at2"/>
<evidence type="ECO:0000313" key="2">
    <source>
        <dbReference type="Proteomes" id="UP000095230"/>
    </source>
</evidence>
<dbReference type="EMBL" id="MCBT01000048">
    <property type="protein sequence ID" value="OEG72211.1"/>
    <property type="molecule type" value="Genomic_DNA"/>
</dbReference>
<dbReference type="PANTHER" id="PTHR20974">
    <property type="entry name" value="UPF0585 PROTEIN CG18661"/>
    <property type="match status" value="1"/>
</dbReference>
<keyword evidence="1" id="KW-0808">Transferase</keyword>
<dbReference type="SUPFAM" id="SSF53335">
    <property type="entry name" value="S-adenosyl-L-methionine-dependent methyltransferases"/>
    <property type="match status" value="1"/>
</dbReference>
<dbReference type="CDD" id="cd02440">
    <property type="entry name" value="AdoMet_MTases"/>
    <property type="match status" value="1"/>
</dbReference>
<dbReference type="RefSeq" id="WP_037427688.1">
    <property type="nucleotide sequence ID" value="NZ_JAWWDQ010000003.1"/>
</dbReference>
<dbReference type="GO" id="GO:0032259">
    <property type="term" value="P:methylation"/>
    <property type="evidence" value="ECO:0007669"/>
    <property type="project" value="UniProtKB-KW"/>
</dbReference>
<accession>A0A1E5INV5</accession>
<dbReference type="Gene3D" id="3.40.50.150">
    <property type="entry name" value="Vaccinia Virus protein VP39"/>
    <property type="match status" value="1"/>
</dbReference>
<evidence type="ECO:0000313" key="1">
    <source>
        <dbReference type="EMBL" id="OEG72211.1"/>
    </source>
</evidence>